<sequence length="67" mass="7773">MTTKVTKESLAEKIRYLESVSKLGLSLNEEYQLEAYRLLADYFDECKHTYGRIYASGRCARCGEKLE</sequence>
<proteinExistence type="predicted"/>
<keyword evidence="2" id="KW-1185">Reference proteome</keyword>
<name>A0A385EGD1_9CAUD</name>
<reference evidence="1" key="1">
    <citation type="submission" date="2018-06" db="EMBL/GenBank/DDBJ databases">
        <title>Complete genome sequence of Salmonella Infantis bacteriophage VSiP.</title>
        <authorList>
            <person name="Volozhantsev N."/>
            <person name="Denisenko E."/>
            <person name="Verevkin V."/>
            <person name="Myakinina V."/>
            <person name="Kislichkina A."/>
            <person name="Krasilnikova V."/>
        </authorList>
    </citation>
    <scope>NUCLEOTIDE SEQUENCE [LARGE SCALE GENOMIC DNA]</scope>
</reference>
<gene>
    <name evidence="1" type="ORF">vsip_70</name>
</gene>
<evidence type="ECO:0000313" key="2">
    <source>
        <dbReference type="Proteomes" id="UP000262209"/>
    </source>
</evidence>
<dbReference type="EMBL" id="MH424444">
    <property type="protein sequence ID" value="AXQ70255.1"/>
    <property type="molecule type" value="Genomic_DNA"/>
</dbReference>
<evidence type="ECO:0000313" key="1">
    <source>
        <dbReference type="EMBL" id="AXQ70255.1"/>
    </source>
</evidence>
<protein>
    <submittedName>
        <fullName evidence="1">Uncharacterized protein</fullName>
    </submittedName>
</protein>
<organism evidence="1">
    <name type="scientific">Salmonella virus VSiP</name>
    <dbReference type="NCBI Taxonomy" id="2301721"/>
    <lineage>
        <taxon>Viruses</taxon>
        <taxon>Duplodnaviria</taxon>
        <taxon>Heunggongvirae</taxon>
        <taxon>Uroviricota</taxon>
        <taxon>Caudoviricetes</taxon>
        <taxon>Sarkviridae</taxon>
        <taxon>Guernseyvirinae</taxon>
        <taxon>Cornellvirus</taxon>
        <taxon>Cornellvirus VSiP</taxon>
    </lineage>
</organism>
<dbReference type="Proteomes" id="UP000262209">
    <property type="component" value="Segment"/>
</dbReference>
<accession>A0A385EGD1</accession>